<gene>
    <name evidence="3" type="ORF">L227DRAFT_574543</name>
</gene>
<evidence type="ECO:0000256" key="1">
    <source>
        <dbReference type="SAM" id="MobiDB-lite"/>
    </source>
</evidence>
<accession>A0A5C2SCR3</accession>
<organism evidence="3 4">
    <name type="scientific">Lentinus tigrinus ALCF2SS1-6</name>
    <dbReference type="NCBI Taxonomy" id="1328759"/>
    <lineage>
        <taxon>Eukaryota</taxon>
        <taxon>Fungi</taxon>
        <taxon>Dikarya</taxon>
        <taxon>Basidiomycota</taxon>
        <taxon>Agaricomycotina</taxon>
        <taxon>Agaricomycetes</taxon>
        <taxon>Polyporales</taxon>
        <taxon>Polyporaceae</taxon>
        <taxon>Lentinus</taxon>
    </lineage>
</organism>
<sequence length="72" mass="7167">MPPSFGQPTPSNKLFLYAAGAAGFGALFMSLAGWSSQGGSSSEGVTKRALVSNASAPPGARKSSLIGREGGH</sequence>
<dbReference type="AlphaFoldDB" id="A0A5C2SCR3"/>
<reference evidence="3" key="1">
    <citation type="journal article" date="2018" name="Genome Biol. Evol.">
        <title>Genomics and development of Lentinus tigrinus, a white-rot wood-decaying mushroom with dimorphic fruiting bodies.</title>
        <authorList>
            <person name="Wu B."/>
            <person name="Xu Z."/>
            <person name="Knudson A."/>
            <person name="Carlson A."/>
            <person name="Chen N."/>
            <person name="Kovaka S."/>
            <person name="LaButti K."/>
            <person name="Lipzen A."/>
            <person name="Pennachio C."/>
            <person name="Riley R."/>
            <person name="Schakwitz W."/>
            <person name="Umezawa K."/>
            <person name="Ohm R.A."/>
            <person name="Grigoriev I.V."/>
            <person name="Nagy L.G."/>
            <person name="Gibbons J."/>
            <person name="Hibbett D."/>
        </authorList>
    </citation>
    <scope>NUCLEOTIDE SEQUENCE [LARGE SCALE GENOMIC DNA]</scope>
    <source>
        <strain evidence="3">ALCF2SS1-6</strain>
    </source>
</reference>
<dbReference type="Proteomes" id="UP000313359">
    <property type="component" value="Unassembled WGS sequence"/>
</dbReference>
<feature type="region of interest" description="Disordered" evidence="1">
    <location>
        <begin position="34"/>
        <end position="72"/>
    </location>
</feature>
<evidence type="ECO:0000313" key="4">
    <source>
        <dbReference type="Proteomes" id="UP000313359"/>
    </source>
</evidence>
<name>A0A5C2SCR3_9APHY</name>
<feature type="compositionally biased region" description="Low complexity" evidence="1">
    <location>
        <begin position="34"/>
        <end position="44"/>
    </location>
</feature>
<evidence type="ECO:0000256" key="2">
    <source>
        <dbReference type="SAM" id="Phobius"/>
    </source>
</evidence>
<keyword evidence="2" id="KW-1133">Transmembrane helix</keyword>
<dbReference type="EMBL" id="ML122262">
    <property type="protein sequence ID" value="RPD61471.1"/>
    <property type="molecule type" value="Genomic_DNA"/>
</dbReference>
<keyword evidence="2" id="KW-0472">Membrane</keyword>
<keyword evidence="2" id="KW-0812">Transmembrane</keyword>
<keyword evidence="4" id="KW-1185">Reference proteome</keyword>
<evidence type="ECO:0000313" key="3">
    <source>
        <dbReference type="EMBL" id="RPD61471.1"/>
    </source>
</evidence>
<feature type="transmembrane region" description="Helical" evidence="2">
    <location>
        <begin position="14"/>
        <end position="34"/>
    </location>
</feature>
<protein>
    <submittedName>
        <fullName evidence="3">Uncharacterized protein</fullName>
    </submittedName>
</protein>
<proteinExistence type="predicted"/>